<dbReference type="PANTHER" id="PTHR24321:SF8">
    <property type="entry name" value="ESTRADIOL 17-BETA-DEHYDROGENASE 8-RELATED"/>
    <property type="match status" value="1"/>
</dbReference>
<dbReference type="FunFam" id="3.40.50.720:FF:000084">
    <property type="entry name" value="Short-chain dehydrogenase reductase"/>
    <property type="match status" value="1"/>
</dbReference>
<dbReference type="SUPFAM" id="SSF51735">
    <property type="entry name" value="NAD(P)-binding Rossmann-fold domains"/>
    <property type="match status" value="1"/>
</dbReference>
<dbReference type="CDD" id="cd05233">
    <property type="entry name" value="SDR_c"/>
    <property type="match status" value="1"/>
</dbReference>
<dbReference type="InterPro" id="IPR036291">
    <property type="entry name" value="NAD(P)-bd_dom_sf"/>
</dbReference>
<reference evidence="3" key="1">
    <citation type="submission" date="2020-11" db="EMBL/GenBank/DDBJ databases">
        <title>Carbohydrate-dependent, anaerobic sulfur respiration: A novel catabolism in halophilic archaea.</title>
        <authorList>
            <person name="Sorokin D.Y."/>
            <person name="Messina E."/>
            <person name="Smedile F."/>
            <person name="La Cono V."/>
            <person name="Hallsworth J.E."/>
            <person name="Yakimov M.M."/>
        </authorList>
    </citation>
    <scope>NUCLEOTIDE SEQUENCE</scope>
    <source>
        <strain evidence="3">AArc-S</strain>
    </source>
</reference>
<dbReference type="PANTHER" id="PTHR24321">
    <property type="entry name" value="DEHYDROGENASES, SHORT CHAIN"/>
    <property type="match status" value="1"/>
</dbReference>
<comment type="similarity">
    <text evidence="1">Belongs to the short-chain dehydrogenases/reductases (SDR) family.</text>
</comment>
<dbReference type="Proteomes" id="UP000663586">
    <property type="component" value="Chromosome"/>
</dbReference>
<name>A0A897MNT4_9EURY</name>
<accession>A0A897MNT4</accession>
<dbReference type="KEGG" id="hara:AArcS_2634"/>
<dbReference type="Gene3D" id="3.40.50.720">
    <property type="entry name" value="NAD(P)-binding Rossmann-like Domain"/>
    <property type="match status" value="1"/>
</dbReference>
<keyword evidence="4" id="KW-1185">Reference proteome</keyword>
<evidence type="ECO:0000256" key="1">
    <source>
        <dbReference type="ARBA" id="ARBA00006484"/>
    </source>
</evidence>
<gene>
    <name evidence="3" type="primary">fabG13</name>
    <name evidence="3" type="ORF">AArcS_2634</name>
</gene>
<dbReference type="GO" id="GO:0016491">
    <property type="term" value="F:oxidoreductase activity"/>
    <property type="evidence" value="ECO:0007669"/>
    <property type="project" value="UniProtKB-KW"/>
</dbReference>
<proteinExistence type="inferred from homology"/>
<dbReference type="Pfam" id="PF13561">
    <property type="entry name" value="adh_short_C2"/>
    <property type="match status" value="1"/>
</dbReference>
<evidence type="ECO:0000256" key="2">
    <source>
        <dbReference type="ARBA" id="ARBA00023002"/>
    </source>
</evidence>
<organism evidence="3 4">
    <name type="scientific">Natranaeroarchaeum sulfidigenes</name>
    <dbReference type="NCBI Taxonomy" id="2784880"/>
    <lineage>
        <taxon>Archaea</taxon>
        <taxon>Methanobacteriati</taxon>
        <taxon>Methanobacteriota</taxon>
        <taxon>Stenosarchaea group</taxon>
        <taxon>Halobacteria</taxon>
        <taxon>Halobacteriales</taxon>
        <taxon>Natronoarchaeaceae</taxon>
        <taxon>Natranaeroarchaeum</taxon>
    </lineage>
</organism>
<dbReference type="PRINTS" id="PR00080">
    <property type="entry name" value="SDRFAMILY"/>
</dbReference>
<dbReference type="InterPro" id="IPR002347">
    <property type="entry name" value="SDR_fam"/>
</dbReference>
<dbReference type="PRINTS" id="PR00081">
    <property type="entry name" value="GDHRDH"/>
</dbReference>
<keyword evidence="2" id="KW-0560">Oxidoreductase</keyword>
<dbReference type="EMBL" id="CP064786">
    <property type="protein sequence ID" value="QSG03830.1"/>
    <property type="molecule type" value="Genomic_DNA"/>
</dbReference>
<sequence length="257" mass="26947">MAVTGGGAHTDRAIGIGEATAQLLADEGADVAVIDVDSQMADRTVATLDGDEHLAIECDVTDDAAVESAFRRIGDEWGGLDVLVNNVGTRIDAGPLPEAEEAAIDQIVDINLQGIARCCKHAIPKLDEGSAIVNVASANATIGREEWSLYDATKAGVVALTRDIACDHADHGIRANAVSPGWTITDYHLGDLEDDEAYERIADATTRREDGPAILKRHAHPSELAEGIAFLASDQASFVTGTTLDVDGGMTAVGRHL</sequence>
<evidence type="ECO:0000313" key="4">
    <source>
        <dbReference type="Proteomes" id="UP000663586"/>
    </source>
</evidence>
<evidence type="ECO:0000313" key="3">
    <source>
        <dbReference type="EMBL" id="QSG03830.1"/>
    </source>
</evidence>
<protein>
    <submittedName>
        <fullName evidence="3">Short-chain alcohol dehydrogenase</fullName>
    </submittedName>
</protein>
<dbReference type="AlphaFoldDB" id="A0A897MNT4"/>